<name>A0A0G0Y9I6_9BACT</name>
<gene>
    <name evidence="1" type="ORF">UU48_C0021G0007</name>
</gene>
<protein>
    <submittedName>
        <fullName evidence="1">Uncharacterized protein</fullName>
    </submittedName>
</protein>
<sequence>MCTCFPSGRNKQTHIWYYFVKRRVNHEKPQFIAENKEIITKNYRVIIINRQFIVITYRFILINRKIIVITNQVVLIIL</sequence>
<dbReference type="Proteomes" id="UP000034746">
    <property type="component" value="Unassembled WGS sequence"/>
</dbReference>
<accession>A0A0G0Y9I6</accession>
<evidence type="ECO:0000313" key="2">
    <source>
        <dbReference type="Proteomes" id="UP000034746"/>
    </source>
</evidence>
<reference evidence="1 2" key="1">
    <citation type="journal article" date="2015" name="Nature">
        <title>rRNA introns, odd ribosomes, and small enigmatic genomes across a large radiation of phyla.</title>
        <authorList>
            <person name="Brown C.T."/>
            <person name="Hug L.A."/>
            <person name="Thomas B.C."/>
            <person name="Sharon I."/>
            <person name="Castelle C.J."/>
            <person name="Singh A."/>
            <person name="Wilkins M.J."/>
            <person name="Williams K.H."/>
            <person name="Banfield J.F."/>
        </authorList>
    </citation>
    <scope>NUCLEOTIDE SEQUENCE [LARGE SCALE GENOMIC DNA]</scope>
</reference>
<organism evidence="1 2">
    <name type="scientific">Candidatus Uhrbacteria bacterium GW2011_GWF2_41_16</name>
    <dbReference type="NCBI Taxonomy" id="1618997"/>
    <lineage>
        <taxon>Bacteria</taxon>
        <taxon>Candidatus Uhriibacteriota</taxon>
    </lineage>
</organism>
<dbReference type="EMBL" id="LCAU01000021">
    <property type="protein sequence ID" value="KKR96942.1"/>
    <property type="molecule type" value="Genomic_DNA"/>
</dbReference>
<dbReference type="AlphaFoldDB" id="A0A0G0Y9I6"/>
<evidence type="ECO:0000313" key="1">
    <source>
        <dbReference type="EMBL" id="KKR96942.1"/>
    </source>
</evidence>
<proteinExistence type="predicted"/>
<comment type="caution">
    <text evidence="1">The sequence shown here is derived from an EMBL/GenBank/DDBJ whole genome shotgun (WGS) entry which is preliminary data.</text>
</comment>